<feature type="active site" description="Nucleophile" evidence="7">
    <location>
        <position position="334"/>
    </location>
</feature>
<comment type="pathway">
    <text evidence="1 7">Cell wall biogenesis; peptidoglycan biosynthesis.</text>
</comment>
<dbReference type="Pfam" id="PF03734">
    <property type="entry name" value="YkuD"/>
    <property type="match status" value="1"/>
</dbReference>
<evidence type="ECO:0000256" key="6">
    <source>
        <dbReference type="ARBA" id="ARBA00023316"/>
    </source>
</evidence>
<dbReference type="PANTHER" id="PTHR36699">
    <property type="entry name" value="LD-TRANSPEPTIDASE"/>
    <property type="match status" value="1"/>
</dbReference>
<feature type="coiled-coil region" evidence="8">
    <location>
        <begin position="170"/>
        <end position="197"/>
    </location>
</feature>
<evidence type="ECO:0000256" key="8">
    <source>
        <dbReference type="SAM" id="Coils"/>
    </source>
</evidence>
<dbReference type="GO" id="GO:0071555">
    <property type="term" value="P:cell wall organization"/>
    <property type="evidence" value="ECO:0007669"/>
    <property type="project" value="UniProtKB-UniRule"/>
</dbReference>
<reference evidence="11" key="1">
    <citation type="submission" date="2022-10" db="EMBL/GenBank/DDBJ databases">
        <title>Gaoshiqiia sediminis gen. nov., sp. nov., isolated from coastal sediment.</title>
        <authorList>
            <person name="Yu W.X."/>
            <person name="Mu D.S."/>
            <person name="Du J.Z."/>
            <person name="Liang Y.Q."/>
        </authorList>
    </citation>
    <scope>NUCLEOTIDE SEQUENCE</scope>
    <source>
        <strain evidence="11">A06</strain>
    </source>
</reference>
<proteinExistence type="inferred from homology"/>
<evidence type="ECO:0000256" key="1">
    <source>
        <dbReference type="ARBA" id="ARBA00004752"/>
    </source>
</evidence>
<feature type="transmembrane region" description="Helical" evidence="9">
    <location>
        <begin position="9"/>
        <end position="30"/>
    </location>
</feature>
<protein>
    <submittedName>
        <fullName evidence="11">L,D-transpeptidase family protein</fullName>
    </submittedName>
</protein>
<dbReference type="EMBL" id="JAPAAF010000016">
    <property type="protein sequence ID" value="MCW0483386.1"/>
    <property type="molecule type" value="Genomic_DNA"/>
</dbReference>
<evidence type="ECO:0000259" key="10">
    <source>
        <dbReference type="PROSITE" id="PS52029"/>
    </source>
</evidence>
<feature type="active site" description="Proton donor/acceptor" evidence="7">
    <location>
        <position position="321"/>
    </location>
</feature>
<evidence type="ECO:0000313" key="12">
    <source>
        <dbReference type="Proteomes" id="UP001163821"/>
    </source>
</evidence>
<dbReference type="PANTHER" id="PTHR36699:SF1">
    <property type="entry name" value="L,D-TRANSPEPTIDASE YAFK-RELATED"/>
    <property type="match status" value="1"/>
</dbReference>
<dbReference type="SUPFAM" id="SSF141523">
    <property type="entry name" value="L,D-transpeptidase catalytic domain-like"/>
    <property type="match status" value="1"/>
</dbReference>
<evidence type="ECO:0000313" key="11">
    <source>
        <dbReference type="EMBL" id="MCW0483386.1"/>
    </source>
</evidence>
<dbReference type="RefSeq" id="WP_282591988.1">
    <property type="nucleotide sequence ID" value="NZ_JAPAAF010000016.1"/>
</dbReference>
<name>A0AA41Y8A4_9BACT</name>
<dbReference type="GO" id="GO:0008360">
    <property type="term" value="P:regulation of cell shape"/>
    <property type="evidence" value="ECO:0007669"/>
    <property type="project" value="UniProtKB-UniRule"/>
</dbReference>
<dbReference type="GO" id="GO:0016740">
    <property type="term" value="F:transferase activity"/>
    <property type="evidence" value="ECO:0007669"/>
    <property type="project" value="UniProtKB-KW"/>
</dbReference>
<evidence type="ECO:0000256" key="2">
    <source>
        <dbReference type="ARBA" id="ARBA00005992"/>
    </source>
</evidence>
<gene>
    <name evidence="11" type="ORF">N2K84_11640</name>
</gene>
<dbReference type="Gene3D" id="2.40.440.10">
    <property type="entry name" value="L,D-transpeptidase catalytic domain-like"/>
    <property type="match status" value="1"/>
</dbReference>
<dbReference type="Proteomes" id="UP001163821">
    <property type="component" value="Unassembled WGS sequence"/>
</dbReference>
<keyword evidence="9" id="KW-1133">Transmembrane helix</keyword>
<dbReference type="GO" id="GO:0004180">
    <property type="term" value="F:carboxypeptidase activity"/>
    <property type="evidence" value="ECO:0007669"/>
    <property type="project" value="UniProtKB-ARBA"/>
</dbReference>
<evidence type="ECO:0000256" key="3">
    <source>
        <dbReference type="ARBA" id="ARBA00022679"/>
    </source>
</evidence>
<comment type="caution">
    <text evidence="11">The sequence shown here is derived from an EMBL/GenBank/DDBJ whole genome shotgun (WGS) entry which is preliminary data.</text>
</comment>
<keyword evidence="6 7" id="KW-0961">Cell wall biogenesis/degradation</keyword>
<evidence type="ECO:0000256" key="7">
    <source>
        <dbReference type="PROSITE-ProRule" id="PRU01373"/>
    </source>
</evidence>
<dbReference type="AlphaFoldDB" id="A0AA41Y8A4"/>
<evidence type="ECO:0000256" key="5">
    <source>
        <dbReference type="ARBA" id="ARBA00022984"/>
    </source>
</evidence>
<dbReference type="InterPro" id="IPR005490">
    <property type="entry name" value="LD_TPept_cat_dom"/>
</dbReference>
<keyword evidence="9" id="KW-0472">Membrane</keyword>
<dbReference type="CDD" id="cd16913">
    <property type="entry name" value="YkuD_like"/>
    <property type="match status" value="1"/>
</dbReference>
<evidence type="ECO:0000256" key="4">
    <source>
        <dbReference type="ARBA" id="ARBA00022960"/>
    </source>
</evidence>
<dbReference type="PROSITE" id="PS52029">
    <property type="entry name" value="LD_TPASE"/>
    <property type="match status" value="1"/>
</dbReference>
<feature type="domain" description="L,D-TPase catalytic" evidence="10">
    <location>
        <begin position="221"/>
        <end position="358"/>
    </location>
</feature>
<keyword evidence="9" id="KW-0812">Transmembrane</keyword>
<comment type="similarity">
    <text evidence="2">Belongs to the YkuD family.</text>
</comment>
<dbReference type="InterPro" id="IPR038063">
    <property type="entry name" value="Transpep_catalytic_dom"/>
</dbReference>
<keyword evidence="8" id="KW-0175">Coiled coil</keyword>
<dbReference type="GO" id="GO:0009252">
    <property type="term" value="P:peptidoglycan biosynthetic process"/>
    <property type="evidence" value="ECO:0007669"/>
    <property type="project" value="UniProtKB-KW"/>
</dbReference>
<accession>A0AA41Y8A4</accession>
<keyword evidence="4 7" id="KW-0133">Cell shape</keyword>
<sequence length="368" mass="41178">MGKKRRKQYWWILGVLIVLLAAGGVAILLAPEPPRHELRLAREALNTAQKAQAEVYAPSVYNEARQLYDSAMVNWSRQNERFFLNRDFSQVQQFAMLSSEKAADAAAHSVHQVKNTNSQVKNSIAELGKQVLHYERVYKKLPLSRSVINEHNKGKMKLAEAKIADESGRYKEAKTHCQQAEKLIKSSNERAESLLKAWFAHYPQWKKDGAEAIRLSKGGKKVILVDKLAHQCVVYQNGKAIRQFEAELGINWMGDKRRKGDKATPEGIYRVTQKKEGARTKFHRALLLDYPNDNDKRRFAAGKKNGSLPAGAAIGGLIEIHGHGGKGVDWTDGCIALTNENMDALFRLVAVGTPVIIVGSLKPLSEIY</sequence>
<keyword evidence="3" id="KW-0808">Transferase</keyword>
<keyword evidence="5 7" id="KW-0573">Peptidoglycan synthesis</keyword>
<keyword evidence="12" id="KW-1185">Reference proteome</keyword>
<evidence type="ECO:0000256" key="9">
    <source>
        <dbReference type="SAM" id="Phobius"/>
    </source>
</evidence>
<dbReference type="Gene3D" id="1.20.1270.390">
    <property type="match status" value="1"/>
</dbReference>
<organism evidence="11 12">
    <name type="scientific">Gaoshiqia sediminis</name>
    <dbReference type="NCBI Taxonomy" id="2986998"/>
    <lineage>
        <taxon>Bacteria</taxon>
        <taxon>Pseudomonadati</taxon>
        <taxon>Bacteroidota</taxon>
        <taxon>Bacteroidia</taxon>
        <taxon>Marinilabiliales</taxon>
        <taxon>Prolixibacteraceae</taxon>
        <taxon>Gaoshiqia</taxon>
    </lineage>
</organism>